<name>A0A8H3RSK4_9EURO</name>
<evidence type="ECO:0000313" key="2">
    <source>
        <dbReference type="EMBL" id="GFF36395.1"/>
    </source>
</evidence>
<organism evidence="2 3">
    <name type="scientific">Aspergillus udagawae</name>
    <dbReference type="NCBI Taxonomy" id="91492"/>
    <lineage>
        <taxon>Eukaryota</taxon>
        <taxon>Fungi</taxon>
        <taxon>Dikarya</taxon>
        <taxon>Ascomycota</taxon>
        <taxon>Pezizomycotina</taxon>
        <taxon>Eurotiomycetes</taxon>
        <taxon>Eurotiomycetidae</taxon>
        <taxon>Eurotiales</taxon>
        <taxon>Aspergillaceae</taxon>
        <taxon>Aspergillus</taxon>
        <taxon>Aspergillus subgen. Fumigati</taxon>
    </lineage>
</organism>
<comment type="caution">
    <text evidence="2">The sequence shown here is derived from an EMBL/GenBank/DDBJ whole genome shotgun (WGS) entry which is preliminary data.</text>
</comment>
<dbReference type="Proteomes" id="UP000465221">
    <property type="component" value="Unassembled WGS sequence"/>
</dbReference>
<dbReference type="AlphaFoldDB" id="A0A8H3RSK4"/>
<protein>
    <submittedName>
        <fullName evidence="2">D-lactate dehydrogenase</fullName>
    </submittedName>
</protein>
<dbReference type="EMBL" id="BLKC01000028">
    <property type="protein sequence ID" value="GFF36395.1"/>
    <property type="molecule type" value="Genomic_DNA"/>
</dbReference>
<feature type="region of interest" description="Disordered" evidence="1">
    <location>
        <begin position="1"/>
        <end position="21"/>
    </location>
</feature>
<evidence type="ECO:0000256" key="1">
    <source>
        <dbReference type="SAM" id="MobiDB-lite"/>
    </source>
</evidence>
<proteinExistence type="predicted"/>
<gene>
    <name evidence="2" type="ORF">IFM46972_04876</name>
</gene>
<reference evidence="2 3" key="1">
    <citation type="submission" date="2020-01" db="EMBL/GenBank/DDBJ databases">
        <title>Draft genome sequence of Aspergillus udagawae IFM 46972.</title>
        <authorList>
            <person name="Takahashi H."/>
            <person name="Yaguchi T."/>
        </authorList>
    </citation>
    <scope>NUCLEOTIDE SEQUENCE [LARGE SCALE GENOMIC DNA]</scope>
    <source>
        <strain evidence="2 3">IFM 46972</strain>
    </source>
</reference>
<evidence type="ECO:0000313" key="3">
    <source>
        <dbReference type="Proteomes" id="UP000465221"/>
    </source>
</evidence>
<accession>A0A8H3RSK4</accession>
<sequence length="116" mass="13075">MEDLRKCQPNAPNTYDPHRLPVQRMPQEPLEIEVPLPHAVIRTVGLPIQSLDQRHGEFGHGFGSTLLKPAQRRRMARMPYAWRDLRTVASSVSFTKAQTASLSLASETVSEDKAKE</sequence>